<proteinExistence type="predicted"/>
<evidence type="ECO:0000313" key="1">
    <source>
        <dbReference type="EMBL" id="GAG10165.1"/>
    </source>
</evidence>
<sequence length="87" mass="10336">MEARDIVERCARADGRVSRTQEGQLGGFAARLRQRRMASDNQIPFFVRWIERFLRLSRAWQDTLRVFLEDLGEARLPTGRFVRLRTR</sequence>
<comment type="caution">
    <text evidence="1">The sequence shown here is derived from an EMBL/GenBank/DDBJ whole genome shotgun (WGS) entry which is preliminary data.</text>
</comment>
<reference evidence="1" key="1">
    <citation type="journal article" date="2014" name="Front. Microbiol.">
        <title>High frequency of phylogenetically diverse reductive dehalogenase-homologous genes in deep subseafloor sedimentary metagenomes.</title>
        <authorList>
            <person name="Kawai M."/>
            <person name="Futagami T."/>
            <person name="Toyoda A."/>
            <person name="Takaki Y."/>
            <person name="Nishi S."/>
            <person name="Hori S."/>
            <person name="Arai W."/>
            <person name="Tsubouchi T."/>
            <person name="Morono Y."/>
            <person name="Uchiyama I."/>
            <person name="Ito T."/>
            <person name="Fujiyama A."/>
            <person name="Inagaki F."/>
            <person name="Takami H."/>
        </authorList>
    </citation>
    <scope>NUCLEOTIDE SEQUENCE</scope>
    <source>
        <strain evidence="1">Expedition CK06-06</strain>
    </source>
</reference>
<dbReference type="EMBL" id="BARS01023318">
    <property type="protein sequence ID" value="GAG10165.1"/>
    <property type="molecule type" value="Genomic_DNA"/>
</dbReference>
<name>X0UWN9_9ZZZZ</name>
<dbReference type="AlphaFoldDB" id="X0UWN9"/>
<protein>
    <submittedName>
        <fullName evidence="1">Uncharacterized protein</fullName>
    </submittedName>
</protein>
<organism evidence="1">
    <name type="scientific">marine sediment metagenome</name>
    <dbReference type="NCBI Taxonomy" id="412755"/>
    <lineage>
        <taxon>unclassified sequences</taxon>
        <taxon>metagenomes</taxon>
        <taxon>ecological metagenomes</taxon>
    </lineage>
</organism>
<gene>
    <name evidence="1" type="ORF">S01H1_37140</name>
</gene>
<accession>X0UWN9</accession>